<comment type="caution">
    <text evidence="5">The sequence shown here is derived from an EMBL/GenBank/DDBJ whole genome shotgun (WGS) entry which is preliminary data.</text>
</comment>
<evidence type="ECO:0000256" key="3">
    <source>
        <dbReference type="ARBA" id="ARBA00023125"/>
    </source>
</evidence>
<evidence type="ECO:0000256" key="2">
    <source>
        <dbReference type="ARBA" id="ARBA00023015"/>
    </source>
</evidence>
<dbReference type="InterPro" id="IPR005650">
    <property type="entry name" value="BlaI_family"/>
</dbReference>
<dbReference type="AlphaFoldDB" id="A0A9D1MB26"/>
<keyword evidence="4" id="KW-0804">Transcription</keyword>
<dbReference type="Proteomes" id="UP000824109">
    <property type="component" value="Unassembled WGS sequence"/>
</dbReference>
<dbReference type="InterPro" id="IPR036390">
    <property type="entry name" value="WH_DNA-bd_sf"/>
</dbReference>
<reference evidence="5" key="1">
    <citation type="submission" date="2020-10" db="EMBL/GenBank/DDBJ databases">
        <authorList>
            <person name="Gilroy R."/>
        </authorList>
    </citation>
    <scope>NUCLEOTIDE SEQUENCE</scope>
    <source>
        <strain evidence="5">USAMLcec3-3695</strain>
    </source>
</reference>
<dbReference type="InterPro" id="IPR036388">
    <property type="entry name" value="WH-like_DNA-bd_sf"/>
</dbReference>
<accession>A0A9D1MB26</accession>
<proteinExistence type="inferred from homology"/>
<gene>
    <name evidence="5" type="ORF">IAA61_04640</name>
</gene>
<dbReference type="PIRSF" id="PIRSF019455">
    <property type="entry name" value="CopR_AtkY"/>
    <property type="match status" value="1"/>
</dbReference>
<dbReference type="EMBL" id="DVNB01000049">
    <property type="protein sequence ID" value="HIU57085.1"/>
    <property type="molecule type" value="Genomic_DNA"/>
</dbReference>
<dbReference type="Pfam" id="PF03965">
    <property type="entry name" value="Penicillinase_R"/>
    <property type="match status" value="1"/>
</dbReference>
<comment type="similarity">
    <text evidence="1">Belongs to the BlaI transcriptional regulatory family.</text>
</comment>
<keyword evidence="3" id="KW-0238">DNA-binding</keyword>
<dbReference type="Gene3D" id="1.10.10.10">
    <property type="entry name" value="Winged helix-like DNA-binding domain superfamily/Winged helix DNA-binding domain"/>
    <property type="match status" value="1"/>
</dbReference>
<dbReference type="GO" id="GO:0045892">
    <property type="term" value="P:negative regulation of DNA-templated transcription"/>
    <property type="evidence" value="ECO:0007669"/>
    <property type="project" value="InterPro"/>
</dbReference>
<dbReference type="Gene3D" id="1.10.4040.10">
    <property type="entry name" value="Penicillinase repressor domain"/>
    <property type="match status" value="1"/>
</dbReference>
<evidence type="ECO:0000256" key="4">
    <source>
        <dbReference type="ARBA" id="ARBA00023163"/>
    </source>
</evidence>
<keyword evidence="2" id="KW-0805">Transcription regulation</keyword>
<organism evidence="5 6">
    <name type="scientific">Candidatus Ornithomonoglobus merdipullorum</name>
    <dbReference type="NCBI Taxonomy" id="2840895"/>
    <lineage>
        <taxon>Bacteria</taxon>
        <taxon>Bacillati</taxon>
        <taxon>Bacillota</taxon>
        <taxon>Clostridia</taxon>
        <taxon>Candidatus Ornithomonoglobus</taxon>
    </lineage>
</organism>
<protein>
    <submittedName>
        <fullName evidence="5">BlaI/MecI/CopY family transcriptional regulator</fullName>
    </submittedName>
</protein>
<evidence type="ECO:0000256" key="1">
    <source>
        <dbReference type="ARBA" id="ARBA00011046"/>
    </source>
</evidence>
<reference evidence="5" key="2">
    <citation type="journal article" date="2021" name="PeerJ">
        <title>Extensive microbial diversity within the chicken gut microbiome revealed by metagenomics and culture.</title>
        <authorList>
            <person name="Gilroy R."/>
            <person name="Ravi A."/>
            <person name="Getino M."/>
            <person name="Pursley I."/>
            <person name="Horton D.L."/>
            <person name="Alikhan N.F."/>
            <person name="Baker D."/>
            <person name="Gharbi K."/>
            <person name="Hall N."/>
            <person name="Watson M."/>
            <person name="Adriaenssens E.M."/>
            <person name="Foster-Nyarko E."/>
            <person name="Jarju S."/>
            <person name="Secka A."/>
            <person name="Antonio M."/>
            <person name="Oren A."/>
            <person name="Chaudhuri R.R."/>
            <person name="La Ragione R."/>
            <person name="Hildebrand F."/>
            <person name="Pallen M.J."/>
        </authorList>
    </citation>
    <scope>NUCLEOTIDE SEQUENCE</scope>
    <source>
        <strain evidence="5">USAMLcec3-3695</strain>
    </source>
</reference>
<dbReference type="GO" id="GO:0003677">
    <property type="term" value="F:DNA binding"/>
    <property type="evidence" value="ECO:0007669"/>
    <property type="project" value="UniProtKB-KW"/>
</dbReference>
<evidence type="ECO:0000313" key="5">
    <source>
        <dbReference type="EMBL" id="HIU57085.1"/>
    </source>
</evidence>
<sequence length="123" mass="13970">MEGAKNISESEWKVLEVLWDRPGSLIGEIRGALSDSGWSYSTIKTLVSRLVGKGALEAKDSPQGKRYYPAVDEDKSRRNETRHFLDRIYNGSVRMLFSNLVRDSKLSDEEAEELMGLIDKMED</sequence>
<name>A0A9D1MB26_9FIRM</name>
<dbReference type="SUPFAM" id="SSF46785">
    <property type="entry name" value="Winged helix' DNA-binding domain"/>
    <property type="match status" value="1"/>
</dbReference>
<evidence type="ECO:0000313" key="6">
    <source>
        <dbReference type="Proteomes" id="UP000824109"/>
    </source>
</evidence>